<dbReference type="AlphaFoldDB" id="A0A3P9L5Z7"/>
<sequence length="98" mass="11140">MLLYVSNPAQSRLSALALQGSFSGYKGNISKSELFPVNEAARNLDFNSFTLKVEHSRFTYLGVTVTQKYKDLFKENSAVYLNQIKLIIRQCKKISFIP</sequence>
<proteinExistence type="predicted"/>
<organism evidence="1 2">
    <name type="scientific">Oryzias latipes</name>
    <name type="common">Japanese rice fish</name>
    <name type="synonym">Japanese killifish</name>
    <dbReference type="NCBI Taxonomy" id="8090"/>
    <lineage>
        <taxon>Eukaryota</taxon>
        <taxon>Metazoa</taxon>
        <taxon>Chordata</taxon>
        <taxon>Craniata</taxon>
        <taxon>Vertebrata</taxon>
        <taxon>Euteleostomi</taxon>
        <taxon>Actinopterygii</taxon>
        <taxon>Neopterygii</taxon>
        <taxon>Teleostei</taxon>
        <taxon>Neoteleostei</taxon>
        <taxon>Acanthomorphata</taxon>
        <taxon>Ovalentaria</taxon>
        <taxon>Atherinomorphae</taxon>
        <taxon>Beloniformes</taxon>
        <taxon>Adrianichthyidae</taxon>
        <taxon>Oryziinae</taxon>
        <taxon>Oryzias</taxon>
    </lineage>
</organism>
<evidence type="ECO:0000313" key="2">
    <source>
        <dbReference type="Proteomes" id="UP000265180"/>
    </source>
</evidence>
<accession>A0A3P9L5Z7</accession>
<reference evidence="1 2" key="2">
    <citation type="submission" date="2017-04" db="EMBL/GenBank/DDBJ databases">
        <title>CpG methylation of centromeres and impact of large insertions on vertebrate speciation.</title>
        <authorList>
            <person name="Ichikawa K."/>
            <person name="Yoshimura J."/>
            <person name="Morishita S."/>
        </authorList>
    </citation>
    <scope>NUCLEOTIDE SEQUENCE</scope>
    <source>
        <strain evidence="1 2">HNI</strain>
    </source>
</reference>
<protein>
    <submittedName>
        <fullName evidence="1">Uncharacterized protein</fullName>
    </submittedName>
</protein>
<evidence type="ECO:0000313" key="1">
    <source>
        <dbReference type="Ensembl" id="ENSORLP00020016096.1"/>
    </source>
</evidence>
<reference evidence="1" key="4">
    <citation type="submission" date="2025-09" db="UniProtKB">
        <authorList>
            <consortium name="Ensembl"/>
        </authorList>
    </citation>
    <scope>IDENTIFICATION</scope>
    <source>
        <strain evidence="1">HNI</strain>
    </source>
</reference>
<reference key="1">
    <citation type="journal article" date="2007" name="Nature">
        <title>The medaka draft genome and insights into vertebrate genome evolution.</title>
        <authorList>
            <person name="Kasahara M."/>
            <person name="Naruse K."/>
            <person name="Sasaki S."/>
            <person name="Nakatani Y."/>
            <person name="Qu W."/>
            <person name="Ahsan B."/>
            <person name="Yamada T."/>
            <person name="Nagayasu Y."/>
            <person name="Doi K."/>
            <person name="Kasai Y."/>
            <person name="Jindo T."/>
            <person name="Kobayashi D."/>
            <person name="Shimada A."/>
            <person name="Toyoda A."/>
            <person name="Kuroki Y."/>
            <person name="Fujiyama A."/>
            <person name="Sasaki T."/>
            <person name="Shimizu A."/>
            <person name="Asakawa S."/>
            <person name="Shimizu N."/>
            <person name="Hashimoto S."/>
            <person name="Yang J."/>
            <person name="Lee Y."/>
            <person name="Matsushima K."/>
            <person name="Sugano S."/>
            <person name="Sakaizumi M."/>
            <person name="Narita T."/>
            <person name="Ohishi K."/>
            <person name="Haga S."/>
            <person name="Ohta F."/>
            <person name="Nomoto H."/>
            <person name="Nogata K."/>
            <person name="Morishita T."/>
            <person name="Endo T."/>
            <person name="Shin-I T."/>
            <person name="Takeda H."/>
            <person name="Morishita S."/>
            <person name="Kohara Y."/>
        </authorList>
    </citation>
    <scope>NUCLEOTIDE SEQUENCE [LARGE SCALE GENOMIC DNA]</scope>
    <source>
        <strain>Hd-rR</strain>
    </source>
</reference>
<name>A0A3P9L5Z7_ORYLA</name>
<dbReference type="Ensembl" id="ENSORLT00020024295.1">
    <property type="protein sequence ID" value="ENSORLP00020016096.1"/>
    <property type="gene ID" value="ENSORLG00020017125.1"/>
</dbReference>
<dbReference type="Proteomes" id="UP000265180">
    <property type="component" value="Chromosome 6"/>
</dbReference>
<reference evidence="1" key="3">
    <citation type="submission" date="2025-08" db="UniProtKB">
        <authorList>
            <consortium name="Ensembl"/>
        </authorList>
    </citation>
    <scope>IDENTIFICATION</scope>
    <source>
        <strain evidence="1">HNI</strain>
    </source>
</reference>